<sequence>MPGMIWTCTSTDRASIPSNATVATRVTIGRQS</sequence>
<name>A0AAJ1WVS0_9HYPH</name>
<dbReference type="EMBL" id="JAUSWL010000002">
    <property type="protein sequence ID" value="MDQ0542505.1"/>
    <property type="molecule type" value="Genomic_DNA"/>
</dbReference>
<accession>A0AAJ1WVS0</accession>
<comment type="caution">
    <text evidence="1">The sequence shown here is derived from an EMBL/GenBank/DDBJ whole genome shotgun (WGS) entry which is preliminary data.</text>
</comment>
<dbReference type="Proteomes" id="UP001223420">
    <property type="component" value="Unassembled WGS sequence"/>
</dbReference>
<proteinExistence type="predicted"/>
<organism evidence="1 2">
    <name type="scientific">Methylobacterium brachiatum</name>
    <dbReference type="NCBI Taxonomy" id="269660"/>
    <lineage>
        <taxon>Bacteria</taxon>
        <taxon>Pseudomonadati</taxon>
        <taxon>Pseudomonadota</taxon>
        <taxon>Alphaproteobacteria</taxon>
        <taxon>Hyphomicrobiales</taxon>
        <taxon>Methylobacteriaceae</taxon>
        <taxon>Methylobacterium</taxon>
    </lineage>
</organism>
<reference evidence="1" key="1">
    <citation type="submission" date="2023-07" db="EMBL/GenBank/DDBJ databases">
        <title>Genomic Encyclopedia of Type Strains, Phase IV (KMG-IV): sequencing the most valuable type-strain genomes for metagenomic binning, comparative biology and taxonomic classification.</title>
        <authorList>
            <person name="Goeker M."/>
        </authorList>
    </citation>
    <scope>NUCLEOTIDE SEQUENCE</scope>
    <source>
        <strain evidence="1">DSM 19569</strain>
    </source>
</reference>
<dbReference type="AlphaFoldDB" id="A0AAJ1WVS0"/>
<evidence type="ECO:0000313" key="1">
    <source>
        <dbReference type="EMBL" id="MDQ0542505.1"/>
    </source>
</evidence>
<evidence type="ECO:0000313" key="2">
    <source>
        <dbReference type="Proteomes" id="UP001223420"/>
    </source>
</evidence>
<protein>
    <submittedName>
        <fullName evidence="1">Uncharacterized protein</fullName>
    </submittedName>
</protein>
<gene>
    <name evidence="1" type="ORF">QO001_001423</name>
</gene>